<dbReference type="InterPro" id="IPR001647">
    <property type="entry name" value="HTH_TetR"/>
</dbReference>
<dbReference type="PROSITE" id="PS01081">
    <property type="entry name" value="HTH_TETR_1"/>
    <property type="match status" value="1"/>
</dbReference>
<evidence type="ECO:0000313" key="5">
    <source>
        <dbReference type="Proteomes" id="UP000069443"/>
    </source>
</evidence>
<dbReference type="STRING" id="228230.RMCC_0820"/>
<keyword evidence="1 2" id="KW-0238">DNA-binding</keyword>
<evidence type="ECO:0000256" key="2">
    <source>
        <dbReference type="PROSITE-ProRule" id="PRU00335"/>
    </source>
</evidence>
<dbReference type="InterPro" id="IPR036271">
    <property type="entry name" value="Tet_transcr_reg_TetR-rel_C_sf"/>
</dbReference>
<dbReference type="InterPro" id="IPR050109">
    <property type="entry name" value="HTH-type_TetR-like_transc_reg"/>
</dbReference>
<sequence length="206" mass="22089">MSRQAEISAESRARLLAAAWELLAEGGSRATTVQAVAERAGISRGSISWHFGSKEGLIVAVVNSAFDLLTDNISAVFDSPGPHGWDAVLNAQSVVLSDERFRIFGTLALEAVTEAGPVAVAFAEGHRRIRDLYADYLARHRLVSEGVSPVDAATALRALTLGLNIHRRFDGETITLRTAFEALQTVTIPSSPANRRTQRGRAAVAK</sequence>
<reference evidence="5" key="2">
    <citation type="submission" date="2016-02" db="EMBL/GenBank/DDBJ databases">
        <title>Draft genome sequence of five rapidly growing Mycobacterium species.</title>
        <authorList>
            <person name="Katahira K."/>
            <person name="Gotou Y."/>
            <person name="Iida K."/>
            <person name="Ogura Y."/>
            <person name="Hayashi T."/>
        </authorList>
    </citation>
    <scope>NUCLEOTIDE SEQUENCE [LARGE SCALE GENOMIC DNA]</scope>
    <source>
        <strain evidence="5">JCM15298</strain>
    </source>
</reference>
<accession>A0A100W8S6</accession>
<evidence type="ECO:0000313" key="4">
    <source>
        <dbReference type="EMBL" id="GAS93854.1"/>
    </source>
</evidence>
<dbReference type="PROSITE" id="PS50977">
    <property type="entry name" value="HTH_TETR_2"/>
    <property type="match status" value="1"/>
</dbReference>
<dbReference type="Proteomes" id="UP000069443">
    <property type="component" value="Unassembled WGS sequence"/>
</dbReference>
<name>A0A100W8S6_MYCCR</name>
<dbReference type="EMBL" id="BCSY01000028">
    <property type="protein sequence ID" value="GAS93854.1"/>
    <property type="molecule type" value="Genomic_DNA"/>
</dbReference>
<dbReference type="PRINTS" id="PR00455">
    <property type="entry name" value="HTHTETR"/>
</dbReference>
<dbReference type="SUPFAM" id="SSF46689">
    <property type="entry name" value="Homeodomain-like"/>
    <property type="match status" value="1"/>
</dbReference>
<dbReference type="AlphaFoldDB" id="A0A100W8S6"/>
<dbReference type="Gene3D" id="1.10.357.10">
    <property type="entry name" value="Tetracycline Repressor, domain 2"/>
    <property type="match status" value="1"/>
</dbReference>
<evidence type="ECO:0000256" key="1">
    <source>
        <dbReference type="ARBA" id="ARBA00023125"/>
    </source>
</evidence>
<evidence type="ECO:0000259" key="3">
    <source>
        <dbReference type="PROSITE" id="PS50977"/>
    </source>
</evidence>
<keyword evidence="5" id="KW-1185">Reference proteome</keyword>
<reference evidence="5" key="1">
    <citation type="journal article" date="2016" name="Genome Announc.">
        <title>Draft Genome Sequences of Five Rapidly Growing Mycobacterium Species, M. thermoresistibile, M. fortuitum subsp. acetamidolyticum, M. canariasense, M. brisbanense, and M. novocastrense.</title>
        <authorList>
            <person name="Katahira K."/>
            <person name="Ogura Y."/>
            <person name="Gotoh Y."/>
            <person name="Hayashi T."/>
        </authorList>
    </citation>
    <scope>NUCLEOTIDE SEQUENCE [LARGE SCALE GENOMIC DNA]</scope>
    <source>
        <strain evidence="5">JCM15298</strain>
    </source>
</reference>
<proteinExistence type="predicted"/>
<dbReference type="PANTHER" id="PTHR30055">
    <property type="entry name" value="HTH-TYPE TRANSCRIPTIONAL REGULATOR RUTR"/>
    <property type="match status" value="1"/>
</dbReference>
<organism evidence="4 5">
    <name type="scientific">Mycolicibacterium canariasense</name>
    <name type="common">Mycobacterium canariasense</name>
    <dbReference type="NCBI Taxonomy" id="228230"/>
    <lineage>
        <taxon>Bacteria</taxon>
        <taxon>Bacillati</taxon>
        <taxon>Actinomycetota</taxon>
        <taxon>Actinomycetes</taxon>
        <taxon>Mycobacteriales</taxon>
        <taxon>Mycobacteriaceae</taxon>
        <taxon>Mycolicibacterium</taxon>
    </lineage>
</organism>
<gene>
    <name evidence="4" type="ORF">RMCC_0820</name>
</gene>
<protein>
    <submittedName>
        <fullName evidence="4">TetR family transcriptional regulator</fullName>
    </submittedName>
</protein>
<dbReference type="GO" id="GO:0000976">
    <property type="term" value="F:transcription cis-regulatory region binding"/>
    <property type="evidence" value="ECO:0007669"/>
    <property type="project" value="TreeGrafter"/>
</dbReference>
<dbReference type="InterPro" id="IPR009057">
    <property type="entry name" value="Homeodomain-like_sf"/>
</dbReference>
<comment type="caution">
    <text evidence="4">The sequence shown here is derived from an EMBL/GenBank/DDBJ whole genome shotgun (WGS) entry which is preliminary data.</text>
</comment>
<dbReference type="OrthoDB" id="4899232at2"/>
<dbReference type="InterPro" id="IPR023772">
    <property type="entry name" value="DNA-bd_HTH_TetR-type_CS"/>
</dbReference>
<dbReference type="Pfam" id="PF00440">
    <property type="entry name" value="TetR_N"/>
    <property type="match status" value="1"/>
</dbReference>
<dbReference type="SUPFAM" id="SSF48498">
    <property type="entry name" value="Tetracyclin repressor-like, C-terminal domain"/>
    <property type="match status" value="1"/>
</dbReference>
<feature type="DNA-binding region" description="H-T-H motif" evidence="2">
    <location>
        <begin position="32"/>
        <end position="51"/>
    </location>
</feature>
<dbReference type="GO" id="GO:0003700">
    <property type="term" value="F:DNA-binding transcription factor activity"/>
    <property type="evidence" value="ECO:0007669"/>
    <property type="project" value="TreeGrafter"/>
</dbReference>
<dbReference type="PANTHER" id="PTHR30055:SF226">
    <property type="entry name" value="HTH-TYPE TRANSCRIPTIONAL REGULATOR PKSA"/>
    <property type="match status" value="1"/>
</dbReference>
<feature type="domain" description="HTH tetR-type" evidence="3">
    <location>
        <begin position="9"/>
        <end position="69"/>
    </location>
</feature>